<dbReference type="RefSeq" id="WP_274259868.1">
    <property type="nucleotide sequence ID" value="NZ_CP117884.1"/>
</dbReference>
<protein>
    <submittedName>
        <fullName evidence="9">Acyltransferase</fullName>
    </submittedName>
</protein>
<evidence type="ECO:0000256" key="5">
    <source>
        <dbReference type="ARBA" id="ARBA00022989"/>
    </source>
</evidence>
<evidence type="ECO:0000259" key="8">
    <source>
        <dbReference type="Pfam" id="PF01757"/>
    </source>
</evidence>
<dbReference type="PANTHER" id="PTHR40074:SF2">
    <property type="entry name" value="O-ACETYLTRANSFERASE WECH"/>
    <property type="match status" value="1"/>
</dbReference>
<feature type="transmembrane region" description="Helical" evidence="7">
    <location>
        <begin position="150"/>
        <end position="168"/>
    </location>
</feature>
<feature type="transmembrane region" description="Helical" evidence="7">
    <location>
        <begin position="81"/>
        <end position="102"/>
    </location>
</feature>
<reference evidence="9 10" key="1">
    <citation type="submission" date="2023-02" db="EMBL/GenBank/DDBJ databases">
        <title>Genome sequence of Lacticaseibacillus sp. KACC 23028.</title>
        <authorList>
            <person name="Kim S."/>
            <person name="Heo J."/>
            <person name="Kwon S.-W."/>
        </authorList>
    </citation>
    <scope>NUCLEOTIDE SEQUENCE [LARGE SCALE GENOMIC DNA]</scope>
    <source>
        <strain evidence="9 10">KACC 23028</strain>
    </source>
</reference>
<evidence type="ECO:0000313" key="9">
    <source>
        <dbReference type="EMBL" id="WDF82428.1"/>
    </source>
</evidence>
<feature type="transmembrane region" description="Helical" evidence="7">
    <location>
        <begin position="12"/>
        <end position="32"/>
    </location>
</feature>
<feature type="transmembrane region" description="Helical" evidence="7">
    <location>
        <begin position="272"/>
        <end position="288"/>
    </location>
</feature>
<evidence type="ECO:0000313" key="10">
    <source>
        <dbReference type="Proteomes" id="UP001220377"/>
    </source>
</evidence>
<dbReference type="Pfam" id="PF01757">
    <property type="entry name" value="Acyl_transf_3"/>
    <property type="match status" value="1"/>
</dbReference>
<keyword evidence="10" id="KW-1185">Reference proteome</keyword>
<dbReference type="PANTHER" id="PTHR40074">
    <property type="entry name" value="O-ACETYLTRANSFERASE WECH"/>
    <property type="match status" value="1"/>
</dbReference>
<keyword evidence="5 7" id="KW-1133">Transmembrane helix</keyword>
<feature type="transmembrane region" description="Helical" evidence="7">
    <location>
        <begin position="203"/>
        <end position="223"/>
    </location>
</feature>
<evidence type="ECO:0000256" key="4">
    <source>
        <dbReference type="ARBA" id="ARBA00022692"/>
    </source>
</evidence>
<gene>
    <name evidence="9" type="ORF">PQ472_11125</name>
</gene>
<evidence type="ECO:0000256" key="6">
    <source>
        <dbReference type="ARBA" id="ARBA00023136"/>
    </source>
</evidence>
<keyword evidence="9" id="KW-0808">Transferase</keyword>
<evidence type="ECO:0000256" key="3">
    <source>
        <dbReference type="ARBA" id="ARBA00022475"/>
    </source>
</evidence>
<feature type="transmembrane region" description="Helical" evidence="7">
    <location>
        <begin position="243"/>
        <end position="260"/>
    </location>
</feature>
<keyword evidence="9" id="KW-0012">Acyltransferase</keyword>
<evidence type="ECO:0000256" key="7">
    <source>
        <dbReference type="SAM" id="Phobius"/>
    </source>
</evidence>
<feature type="transmembrane region" description="Helical" evidence="7">
    <location>
        <begin position="180"/>
        <end position="198"/>
    </location>
</feature>
<comment type="similarity">
    <text evidence="2">Belongs to the acyltransferase 3 family.</text>
</comment>
<comment type="subcellular location">
    <subcellularLocation>
        <location evidence="1">Cell membrane</location>
        <topology evidence="1">Multi-pass membrane protein</topology>
    </subcellularLocation>
</comment>
<feature type="domain" description="Acyltransferase 3" evidence="8">
    <location>
        <begin position="8"/>
        <end position="325"/>
    </location>
</feature>
<name>A0ABY7WQF8_9LACO</name>
<evidence type="ECO:0000256" key="1">
    <source>
        <dbReference type="ARBA" id="ARBA00004651"/>
    </source>
</evidence>
<accession>A0ABY7WQF8</accession>
<sequence length="355" mass="39886">MPTHTRNSNIELLRILAMLLIVAHHFATHGVLDGVVVTKATTTTTLAQILISGGKFGVALFIIITGYFLSTRPFKVRRIWPVMLAAMTYSIFFMVVHSIRMHAVPGPWYLAFGIFPVMFQQYWFVTSYVLLILLSPMLNAFVASATHGQLRWMVGTLLMISFILPMLVHTRLGDDETLRFVTLYLVGACLQTDALPWLVKHRYFVFGLNFAALPGSVILVNLIGNQLQSPQILSHALEFVGDTSPFAVIAAAALLAIGVNGKPHYYPRINNLAGYMFGIYLIHDNAYVRPWLWHTTFHTEWLRTANPIFFIVISVLIISAVFIFSLLIELGRAAIVEWIVSKFASWRHKPGAEAQ</sequence>
<keyword evidence="4 7" id="KW-0812">Transmembrane</keyword>
<dbReference type="EMBL" id="CP117884">
    <property type="protein sequence ID" value="WDF82428.1"/>
    <property type="molecule type" value="Genomic_DNA"/>
</dbReference>
<proteinExistence type="inferred from homology"/>
<dbReference type="InterPro" id="IPR002656">
    <property type="entry name" value="Acyl_transf_3_dom"/>
</dbReference>
<keyword evidence="3" id="KW-1003">Cell membrane</keyword>
<dbReference type="GO" id="GO:0016746">
    <property type="term" value="F:acyltransferase activity"/>
    <property type="evidence" value="ECO:0007669"/>
    <property type="project" value="UniProtKB-KW"/>
</dbReference>
<feature type="transmembrane region" description="Helical" evidence="7">
    <location>
        <begin position="44"/>
        <end position="69"/>
    </location>
</feature>
<feature type="transmembrane region" description="Helical" evidence="7">
    <location>
        <begin position="122"/>
        <end position="143"/>
    </location>
</feature>
<organism evidence="9 10">
    <name type="scientific">Lacticaseibacillus pabuli</name>
    <dbReference type="NCBI Taxonomy" id="3025672"/>
    <lineage>
        <taxon>Bacteria</taxon>
        <taxon>Bacillati</taxon>
        <taxon>Bacillota</taxon>
        <taxon>Bacilli</taxon>
        <taxon>Lactobacillales</taxon>
        <taxon>Lactobacillaceae</taxon>
        <taxon>Lacticaseibacillus</taxon>
    </lineage>
</organism>
<keyword evidence="6 7" id="KW-0472">Membrane</keyword>
<feature type="transmembrane region" description="Helical" evidence="7">
    <location>
        <begin position="308"/>
        <end position="328"/>
    </location>
</feature>
<dbReference type="Proteomes" id="UP001220377">
    <property type="component" value="Chromosome"/>
</dbReference>
<evidence type="ECO:0000256" key="2">
    <source>
        <dbReference type="ARBA" id="ARBA00007400"/>
    </source>
</evidence>